<reference evidence="1 2" key="1">
    <citation type="submission" date="2017-10" db="EMBL/GenBank/DDBJ databases">
        <title>Draft genome of Longibacter Salinarum.</title>
        <authorList>
            <person name="Goh K.M."/>
            <person name="Shamsir M.S."/>
            <person name="Lim S.W."/>
        </authorList>
    </citation>
    <scope>NUCLEOTIDE SEQUENCE [LARGE SCALE GENOMIC DNA]</scope>
    <source>
        <strain evidence="1 2">KCTC 52045</strain>
    </source>
</reference>
<sequence>MTDQWKLEGQYMEACTCEVACPCIMLSDPTEGTCTAVVAWHIEEGAYNGVKFDDLNVVMALHTPGNMADGDWKAALYLDRRADAGQQDALGTIFGGEAGGHPAHLAELISDVRGVEVVPLAFETDGKHGRLRIGEVGQIGCADVAPIEGQNGEAPTVQDHPLAVAPGHPATVAKASRAHFEAHGIEFDVSDRNALLSPFSYAGP</sequence>
<dbReference type="AlphaFoldDB" id="A0A2A8CXG8"/>
<dbReference type="PIRSF" id="PIRSF033303">
    <property type="entry name" value="UCP033303"/>
    <property type="match status" value="1"/>
</dbReference>
<accession>A0A2A8CXG8</accession>
<evidence type="ECO:0000313" key="2">
    <source>
        <dbReference type="Proteomes" id="UP000220102"/>
    </source>
</evidence>
<dbReference type="EMBL" id="PDEQ01000005">
    <property type="protein sequence ID" value="PEN13311.1"/>
    <property type="molecule type" value="Genomic_DNA"/>
</dbReference>
<dbReference type="OrthoDB" id="9802256at2"/>
<comment type="caution">
    <text evidence="1">The sequence shown here is derived from an EMBL/GenBank/DDBJ whole genome shotgun (WGS) entry which is preliminary data.</text>
</comment>
<dbReference type="Pfam" id="PF07040">
    <property type="entry name" value="DUF1326"/>
    <property type="match status" value="1"/>
</dbReference>
<evidence type="ECO:0008006" key="3">
    <source>
        <dbReference type="Google" id="ProtNLM"/>
    </source>
</evidence>
<name>A0A2A8CXG8_9BACT</name>
<keyword evidence="2" id="KW-1185">Reference proteome</keyword>
<dbReference type="Proteomes" id="UP000220102">
    <property type="component" value="Unassembled WGS sequence"/>
</dbReference>
<dbReference type="InterPro" id="IPR014581">
    <property type="entry name" value="UCP033303"/>
</dbReference>
<protein>
    <recommendedName>
        <fullName evidence="3">DUF1326 domain-containing protein</fullName>
    </recommendedName>
</protein>
<organism evidence="1 2">
    <name type="scientific">Longibacter salinarum</name>
    <dbReference type="NCBI Taxonomy" id="1850348"/>
    <lineage>
        <taxon>Bacteria</taxon>
        <taxon>Pseudomonadati</taxon>
        <taxon>Rhodothermota</taxon>
        <taxon>Rhodothermia</taxon>
        <taxon>Rhodothermales</taxon>
        <taxon>Salisaetaceae</taxon>
        <taxon>Longibacter</taxon>
    </lineage>
</organism>
<evidence type="ECO:0000313" key="1">
    <source>
        <dbReference type="EMBL" id="PEN13311.1"/>
    </source>
</evidence>
<gene>
    <name evidence="1" type="ORF">CRI94_11780</name>
</gene>
<dbReference type="InterPro" id="IPR009758">
    <property type="entry name" value="DUF1326"/>
</dbReference>
<dbReference type="RefSeq" id="WP_098075938.1">
    <property type="nucleotide sequence ID" value="NZ_PDEQ01000005.1"/>
</dbReference>
<proteinExistence type="predicted"/>